<dbReference type="OrthoDB" id="9798842at2"/>
<keyword evidence="5" id="KW-1185">Reference proteome</keyword>
<comment type="function">
    <text evidence="3">Required for maturation of urease via the functional incorporation of the urease nickel metallocenter.</text>
</comment>
<dbReference type="Proteomes" id="UP000230390">
    <property type="component" value="Unassembled WGS sequence"/>
</dbReference>
<comment type="similarity">
    <text evidence="1 3">Belongs to the UreD family.</text>
</comment>
<sequence>MPDCPRSDHPTTTWRASLRLRFADDAGVTRLVERAHSGPLRVQKPLYPEGPRICHAIVIHPPGGVVGGDCLELDAGAGAGSHAFLTTPGASKWYRANGRVSRQDVRIRAGAGAAFEWMPQETIFFDDANVVLDHDVQLEEGARYIGGEILCFGRRASGESFRRGVIRQRTQVRSAGKLVWWEQGAVDADGISSRFGLHGASVCATLIAVGPPMPATLLASMRAIDPALALSQVKSVCVARYLGDDSEAARGAIFKVWQALRPHLLGCDAPLPRIWNT</sequence>
<protein>
    <recommendedName>
        <fullName evidence="3">Urease accessory protein UreD</fullName>
    </recommendedName>
</protein>
<dbReference type="PANTHER" id="PTHR33643">
    <property type="entry name" value="UREASE ACCESSORY PROTEIN D"/>
    <property type="match status" value="1"/>
</dbReference>
<evidence type="ECO:0000256" key="2">
    <source>
        <dbReference type="ARBA" id="ARBA00023186"/>
    </source>
</evidence>
<proteinExistence type="inferred from homology"/>
<keyword evidence="3" id="KW-0963">Cytoplasm</keyword>
<dbReference type="HAMAP" id="MF_01384">
    <property type="entry name" value="UreD"/>
    <property type="match status" value="1"/>
</dbReference>
<comment type="caution">
    <text evidence="4">The sequence shown here is derived from an EMBL/GenBank/DDBJ whole genome shotgun (WGS) entry which is preliminary data.</text>
</comment>
<dbReference type="GO" id="GO:0016151">
    <property type="term" value="F:nickel cation binding"/>
    <property type="evidence" value="ECO:0007669"/>
    <property type="project" value="UniProtKB-UniRule"/>
</dbReference>
<comment type="subunit">
    <text evidence="3">UreD, UreF and UreG form a complex that acts as a GTP-hydrolysis-dependent molecular chaperone, activating the urease apoprotein by helping to assemble the nickel containing metallocenter of UreC. The UreE protein probably delivers the nickel.</text>
</comment>
<dbReference type="Pfam" id="PF01774">
    <property type="entry name" value="UreD"/>
    <property type="match status" value="1"/>
</dbReference>
<gene>
    <name evidence="3" type="primary">ureD</name>
    <name evidence="4" type="ORF">CR105_23545</name>
</gene>
<keyword evidence="3" id="KW-0996">Nickel insertion</keyword>
<reference evidence="4 5" key="1">
    <citation type="submission" date="2017-10" db="EMBL/GenBank/DDBJ databases">
        <title>Massilia psychrophilum sp. nov., a novel purple-pigmented bacterium isolated from Tianshan glacier, Xinjiang Municipality, China.</title>
        <authorList>
            <person name="Wang H."/>
        </authorList>
    </citation>
    <scope>NUCLEOTIDE SEQUENCE [LARGE SCALE GENOMIC DNA]</scope>
    <source>
        <strain evidence="4 5">JCM 30074</strain>
    </source>
</reference>
<dbReference type="InterPro" id="IPR002669">
    <property type="entry name" value="UreD"/>
</dbReference>
<dbReference type="RefSeq" id="WP_099792802.1">
    <property type="nucleotide sequence ID" value="NZ_JBHLYV010000006.1"/>
</dbReference>
<organism evidence="4 5">
    <name type="scientific">Massilia eurypsychrophila</name>
    <dbReference type="NCBI Taxonomy" id="1485217"/>
    <lineage>
        <taxon>Bacteria</taxon>
        <taxon>Pseudomonadati</taxon>
        <taxon>Pseudomonadota</taxon>
        <taxon>Betaproteobacteria</taxon>
        <taxon>Burkholderiales</taxon>
        <taxon>Oxalobacteraceae</taxon>
        <taxon>Telluria group</taxon>
        <taxon>Massilia</taxon>
    </lineage>
</organism>
<accession>A0A2G8T953</accession>
<dbReference type="EMBL" id="PDOC01000024">
    <property type="protein sequence ID" value="PIL42585.1"/>
    <property type="molecule type" value="Genomic_DNA"/>
</dbReference>
<evidence type="ECO:0000313" key="4">
    <source>
        <dbReference type="EMBL" id="PIL42585.1"/>
    </source>
</evidence>
<dbReference type="GO" id="GO:0005737">
    <property type="term" value="C:cytoplasm"/>
    <property type="evidence" value="ECO:0007669"/>
    <property type="project" value="UniProtKB-SubCell"/>
</dbReference>
<evidence type="ECO:0000313" key="5">
    <source>
        <dbReference type="Proteomes" id="UP000230390"/>
    </source>
</evidence>
<evidence type="ECO:0000256" key="3">
    <source>
        <dbReference type="HAMAP-Rule" id="MF_01384"/>
    </source>
</evidence>
<evidence type="ECO:0000256" key="1">
    <source>
        <dbReference type="ARBA" id="ARBA00007177"/>
    </source>
</evidence>
<comment type="subcellular location">
    <subcellularLocation>
        <location evidence="3">Cytoplasm</location>
    </subcellularLocation>
</comment>
<name>A0A2G8T953_9BURK</name>
<dbReference type="PANTHER" id="PTHR33643:SF1">
    <property type="entry name" value="UREASE ACCESSORY PROTEIN D"/>
    <property type="match status" value="1"/>
</dbReference>
<keyword evidence="2 3" id="KW-0143">Chaperone</keyword>
<dbReference type="AlphaFoldDB" id="A0A2G8T953"/>